<sequence length="291" mass="30851">MSANRNAASKDDAGEENPWPWIAILVVVIGWGAWVNRNSLYAKLAPYGLTTEDTRTGYGGGHGGGAYGGDPFGQGSSAAGVGYGTGHFHINLMGWFAIVVLAAGVVAGLWCVLAAVNVSRWHAERGTRAIPKIPVSAAAIVVAAAVFVAVLMLIGRQSNPGARGLVFVGGAGLAVGAWFVVMIYASMPAHYWRLTQAFAGRAEQVLGHGHPGAGRVKAAQWKVEIVGDGSRRWPATLVAAAGPGWQHKPSELDELNRYAREFGWPPYEWRYDPMCKSVTGTARPDVETLFG</sequence>
<evidence type="ECO:0000313" key="3">
    <source>
        <dbReference type="Proteomes" id="UP000465240"/>
    </source>
</evidence>
<gene>
    <name evidence="2" type="ORF">MPRG_65850</name>
</gene>
<accession>A0ABQ1CFS8</accession>
<feature type="transmembrane region" description="Helical" evidence="1">
    <location>
        <begin position="18"/>
        <end position="35"/>
    </location>
</feature>
<keyword evidence="1" id="KW-1133">Transmembrane helix</keyword>
<keyword evidence="1" id="KW-0472">Membrane</keyword>
<feature type="transmembrane region" description="Helical" evidence="1">
    <location>
        <begin position="166"/>
        <end position="187"/>
    </location>
</feature>
<proteinExistence type="predicted"/>
<dbReference type="RefSeq" id="WP_120795286.1">
    <property type="nucleotide sequence ID" value="NZ_BLKX01000005.1"/>
</dbReference>
<dbReference type="Proteomes" id="UP000465240">
    <property type="component" value="Unassembled WGS sequence"/>
</dbReference>
<name>A0ABQ1CFS8_9MYCO</name>
<dbReference type="EMBL" id="BLKX01000005">
    <property type="protein sequence ID" value="GFG83309.1"/>
    <property type="molecule type" value="Genomic_DNA"/>
</dbReference>
<organism evidence="2 3">
    <name type="scientific">Mycobacterium paragordonae</name>
    <dbReference type="NCBI Taxonomy" id="1389713"/>
    <lineage>
        <taxon>Bacteria</taxon>
        <taxon>Bacillati</taxon>
        <taxon>Actinomycetota</taxon>
        <taxon>Actinomycetes</taxon>
        <taxon>Mycobacteriales</taxon>
        <taxon>Mycobacteriaceae</taxon>
        <taxon>Mycobacterium</taxon>
    </lineage>
</organism>
<reference evidence="2 3" key="1">
    <citation type="journal article" date="2019" name="Emerg. Microbes Infect.">
        <title>Comprehensive subspecies identification of 175 nontuberculous mycobacteria species based on 7547 genomic profiles.</title>
        <authorList>
            <person name="Matsumoto Y."/>
            <person name="Kinjo T."/>
            <person name="Motooka D."/>
            <person name="Nabeya D."/>
            <person name="Jung N."/>
            <person name="Uechi K."/>
            <person name="Horii T."/>
            <person name="Iida T."/>
            <person name="Fujita J."/>
            <person name="Nakamura S."/>
        </authorList>
    </citation>
    <scope>NUCLEOTIDE SEQUENCE [LARGE SCALE GENOMIC DNA]</scope>
    <source>
        <strain evidence="2 3">JCM 18565</strain>
    </source>
</reference>
<feature type="transmembrane region" description="Helical" evidence="1">
    <location>
        <begin position="135"/>
        <end position="154"/>
    </location>
</feature>
<keyword evidence="1" id="KW-0812">Transmembrane</keyword>
<protein>
    <submittedName>
        <fullName evidence="2">Uncharacterized protein</fullName>
    </submittedName>
</protein>
<feature type="transmembrane region" description="Helical" evidence="1">
    <location>
        <begin position="92"/>
        <end position="115"/>
    </location>
</feature>
<evidence type="ECO:0000256" key="1">
    <source>
        <dbReference type="SAM" id="Phobius"/>
    </source>
</evidence>
<keyword evidence="3" id="KW-1185">Reference proteome</keyword>
<comment type="caution">
    <text evidence="2">The sequence shown here is derived from an EMBL/GenBank/DDBJ whole genome shotgun (WGS) entry which is preliminary data.</text>
</comment>
<evidence type="ECO:0000313" key="2">
    <source>
        <dbReference type="EMBL" id="GFG83309.1"/>
    </source>
</evidence>